<dbReference type="AlphaFoldDB" id="A0A2T6ARX0"/>
<sequence length="231" mass="24886">MMEPLWERGGFRIAHRPGQGEALVIAFASIGHDVTRMPSPEFMRSTAGFPALFVMDEGRSWASGAGFAPGLVAALAAVRARQPVNRIVSLGVSMGGFCALAASDVLRIDATLAFSPQFSVDPAVMPGETRWRDWTSRIPAFRPVCAPLQGWACLFHGMQDDATQALAFPQQPGIDQFLFADQGHSSLAPYLRARGVMRGLIEAAVAGDRRRLVRIATSAGGRLRAKAQLPR</sequence>
<organism evidence="1 2">
    <name type="scientific">Gemmobacter caeni</name>
    <dbReference type="NCBI Taxonomy" id="589035"/>
    <lineage>
        <taxon>Bacteria</taxon>
        <taxon>Pseudomonadati</taxon>
        <taxon>Pseudomonadota</taxon>
        <taxon>Alphaproteobacteria</taxon>
        <taxon>Rhodobacterales</taxon>
        <taxon>Paracoccaceae</taxon>
        <taxon>Gemmobacter</taxon>
    </lineage>
</organism>
<dbReference type="Proteomes" id="UP000244224">
    <property type="component" value="Unassembled WGS sequence"/>
</dbReference>
<gene>
    <name evidence="1" type="ORF">C8N34_11650</name>
</gene>
<evidence type="ECO:0000313" key="2">
    <source>
        <dbReference type="Proteomes" id="UP000244224"/>
    </source>
</evidence>
<dbReference type="InterPro" id="IPR029058">
    <property type="entry name" value="AB_hydrolase_fold"/>
</dbReference>
<dbReference type="RefSeq" id="WP_108130207.1">
    <property type="nucleotide sequence ID" value="NZ_QBKP01000016.1"/>
</dbReference>
<reference evidence="1 2" key="1">
    <citation type="submission" date="2018-04" db="EMBL/GenBank/DDBJ databases">
        <title>Genomic Encyclopedia of Archaeal and Bacterial Type Strains, Phase II (KMG-II): from individual species to whole genera.</title>
        <authorList>
            <person name="Goeker M."/>
        </authorList>
    </citation>
    <scope>NUCLEOTIDE SEQUENCE [LARGE SCALE GENOMIC DNA]</scope>
    <source>
        <strain evidence="1 2">DSM 21823</strain>
    </source>
</reference>
<comment type="caution">
    <text evidence="1">The sequence shown here is derived from an EMBL/GenBank/DDBJ whole genome shotgun (WGS) entry which is preliminary data.</text>
</comment>
<dbReference type="SUPFAM" id="SSF53474">
    <property type="entry name" value="alpha/beta-Hydrolases"/>
    <property type="match status" value="1"/>
</dbReference>
<evidence type="ECO:0000313" key="1">
    <source>
        <dbReference type="EMBL" id="PTX46573.1"/>
    </source>
</evidence>
<accession>A0A2T6ARX0</accession>
<evidence type="ECO:0008006" key="3">
    <source>
        <dbReference type="Google" id="ProtNLM"/>
    </source>
</evidence>
<dbReference type="Gene3D" id="3.40.50.1820">
    <property type="entry name" value="alpha/beta hydrolase"/>
    <property type="match status" value="1"/>
</dbReference>
<proteinExistence type="predicted"/>
<name>A0A2T6ARX0_9RHOB</name>
<dbReference type="EMBL" id="QBKP01000016">
    <property type="protein sequence ID" value="PTX46573.1"/>
    <property type="molecule type" value="Genomic_DNA"/>
</dbReference>
<dbReference type="OrthoDB" id="7840740at2"/>
<keyword evidence="2" id="KW-1185">Reference proteome</keyword>
<protein>
    <recommendedName>
        <fullName evidence="3">Alpha/beta hydrolase</fullName>
    </recommendedName>
</protein>